<dbReference type="GO" id="GO:0031072">
    <property type="term" value="F:heat shock protein binding"/>
    <property type="evidence" value="ECO:0007669"/>
    <property type="project" value="InterPro"/>
</dbReference>
<dbReference type="SMART" id="SM00271">
    <property type="entry name" value="DnaJ"/>
    <property type="match status" value="1"/>
</dbReference>
<dbReference type="SUPFAM" id="SSF57938">
    <property type="entry name" value="DnaJ/Hsp40 cysteine-rich domain"/>
    <property type="match status" value="1"/>
</dbReference>
<dbReference type="InterPro" id="IPR036869">
    <property type="entry name" value="J_dom_sf"/>
</dbReference>
<dbReference type="Pfam" id="PF00684">
    <property type="entry name" value="DnaJ_CXXCXGXG"/>
    <property type="match status" value="1"/>
</dbReference>
<keyword evidence="7 11" id="KW-0143">Chaperone</keyword>
<comment type="domain">
    <text evidence="11">The J domain is necessary and sufficient to stimulate DnaK ATPase activity. Zinc center 1 plays an important role in the autonomous, DnaK-independent chaperone activity of DnaJ. Zinc center 2 is essential for interaction with DnaK and for DnaJ activity.</text>
</comment>
<dbReference type="SUPFAM" id="SSF49493">
    <property type="entry name" value="HSP40/DnaJ peptide-binding domain"/>
    <property type="match status" value="2"/>
</dbReference>
<dbReference type="RefSeq" id="WP_013450383.1">
    <property type="nucleotide sequence ID" value="NC_014758.1"/>
</dbReference>
<dbReference type="KEGG" id="cni:Calni_0253"/>
<comment type="subcellular location">
    <subcellularLocation>
        <location evidence="11">Cytoplasm</location>
    </subcellularLocation>
</comment>
<dbReference type="SUPFAM" id="SSF46565">
    <property type="entry name" value="Chaperone J-domain"/>
    <property type="match status" value="1"/>
</dbReference>
<feature type="domain" description="CR-type" evidence="14">
    <location>
        <begin position="130"/>
        <end position="207"/>
    </location>
</feature>
<dbReference type="GO" id="GO:0051082">
    <property type="term" value="F:unfolded protein binding"/>
    <property type="evidence" value="ECO:0007669"/>
    <property type="project" value="UniProtKB-UniRule"/>
</dbReference>
<dbReference type="GO" id="GO:0006260">
    <property type="term" value="P:DNA replication"/>
    <property type="evidence" value="ECO:0007669"/>
    <property type="project" value="UniProtKB-KW"/>
</dbReference>
<dbReference type="Pfam" id="PF01556">
    <property type="entry name" value="DnaJ_C"/>
    <property type="match status" value="1"/>
</dbReference>
<keyword evidence="2 11" id="KW-0479">Metal-binding</keyword>
<comment type="function">
    <text evidence="8 11">Participates actively in the response to hyperosmotic and heat shock by preventing the aggregation of stress-denatured proteins and by disaggregating proteins, also in an autonomous, DnaK-independent fashion. Unfolded proteins bind initially to DnaJ; upon interaction with the DnaJ-bound protein, DnaK hydrolyzes its bound ATP, resulting in the formation of a stable complex. GrpE releases ADP from DnaK; ATP binding to DnaK triggers the release of the substrate protein, thus completing the reaction cycle. Several rounds of ATP-dependent interactions between DnaJ, DnaK and GrpE are required for fully efficient folding. Also involved, together with DnaK and GrpE, in the DNA replication of plasmids through activation of initiation proteins.</text>
</comment>
<feature type="repeat" description="CXXCXGXG motif" evidence="11">
    <location>
        <begin position="181"/>
        <end position="188"/>
    </location>
</feature>
<dbReference type="NCBIfam" id="NF008035">
    <property type="entry name" value="PRK10767.1"/>
    <property type="match status" value="1"/>
</dbReference>
<organism evidence="15 16">
    <name type="scientific">Calditerrivibrio nitroreducens (strain DSM 19672 / NBRC 101217 / Yu37-1)</name>
    <dbReference type="NCBI Taxonomy" id="768670"/>
    <lineage>
        <taxon>Bacteria</taxon>
        <taxon>Pseudomonadati</taxon>
        <taxon>Deferribacterota</taxon>
        <taxon>Deferribacteres</taxon>
        <taxon>Deferribacterales</taxon>
        <taxon>Calditerrivibrionaceae</taxon>
    </lineage>
</organism>
<dbReference type="InterPro" id="IPR008971">
    <property type="entry name" value="HSP40/DnaJ_pept-bd"/>
</dbReference>
<evidence type="ECO:0000313" key="16">
    <source>
        <dbReference type="Proteomes" id="UP000007039"/>
    </source>
</evidence>
<dbReference type="InterPro" id="IPR036410">
    <property type="entry name" value="HSP_DnaJ_Cys-rich_dom_sf"/>
</dbReference>
<evidence type="ECO:0000313" key="15">
    <source>
        <dbReference type="EMBL" id="ADR18166.1"/>
    </source>
</evidence>
<dbReference type="NCBIfam" id="TIGR02349">
    <property type="entry name" value="DnaJ_bact"/>
    <property type="match status" value="1"/>
</dbReference>
<evidence type="ECO:0000256" key="2">
    <source>
        <dbReference type="ARBA" id="ARBA00022723"/>
    </source>
</evidence>
<keyword evidence="3 11" id="KW-0677">Repeat</keyword>
<dbReference type="InterPro" id="IPR018253">
    <property type="entry name" value="DnaJ_domain_CS"/>
</dbReference>
<evidence type="ECO:0000256" key="4">
    <source>
        <dbReference type="ARBA" id="ARBA00022771"/>
    </source>
</evidence>
<evidence type="ECO:0000256" key="9">
    <source>
        <dbReference type="ARBA" id="ARBA00061004"/>
    </source>
</evidence>
<keyword evidence="1 11" id="KW-0235">DNA replication</keyword>
<dbReference type="FunFam" id="1.10.287.110:FF:000034">
    <property type="entry name" value="Chaperone protein DnaJ"/>
    <property type="match status" value="1"/>
</dbReference>
<reference evidence="15 16" key="1">
    <citation type="journal article" date="2011" name="Stand. Genomic Sci.">
        <title>Complete genome sequence of Calditerrivibrio nitroreducens type strain (Yu37-1).</title>
        <authorList>
            <person name="Pitluck S."/>
            <person name="Sikorski J."/>
            <person name="Zeytun A."/>
            <person name="Lapidus A."/>
            <person name="Nolan M."/>
            <person name="Lucas S."/>
            <person name="Hammon N."/>
            <person name="Deshpande S."/>
            <person name="Cheng J.F."/>
            <person name="Tapia R."/>
            <person name="Han C."/>
            <person name="Goodwin L."/>
            <person name="Liolios K."/>
            <person name="Pagani I."/>
            <person name="Ivanova N."/>
            <person name="Mavromatis K."/>
            <person name="Pati A."/>
            <person name="Chen A."/>
            <person name="Palaniappan K."/>
            <person name="Hauser L."/>
            <person name="Chang Y.J."/>
            <person name="Jeffries C.D."/>
            <person name="Detter J.C."/>
            <person name="Brambilla E."/>
            <person name="Djao O.D."/>
            <person name="Rohde M."/>
            <person name="Spring S."/>
            <person name="Goker M."/>
            <person name="Woyke T."/>
            <person name="Bristow J."/>
            <person name="Eisen J.A."/>
            <person name="Markowitz V."/>
            <person name="Hugenholtz P."/>
            <person name="Kyrpides N.C."/>
            <person name="Klenk H.P."/>
            <person name="Land M."/>
        </authorList>
    </citation>
    <scope>NUCLEOTIDE SEQUENCE [LARGE SCALE GENOMIC DNA]</scope>
    <source>
        <strain evidence="16">DSM 19672 / NBRC 101217 / Yu37-1</strain>
    </source>
</reference>
<dbReference type="GO" id="GO:0009408">
    <property type="term" value="P:response to heat"/>
    <property type="evidence" value="ECO:0007669"/>
    <property type="project" value="InterPro"/>
</dbReference>
<feature type="binding site" evidence="11">
    <location>
        <position position="181"/>
    </location>
    <ligand>
        <name>Zn(2+)</name>
        <dbReference type="ChEBI" id="CHEBI:29105"/>
        <label>2</label>
    </ligand>
</feature>
<dbReference type="AlphaFoldDB" id="E4TJK4"/>
<dbReference type="eggNOG" id="COG0484">
    <property type="taxonomic scope" value="Bacteria"/>
</dbReference>
<dbReference type="Gene3D" id="2.60.260.20">
    <property type="entry name" value="Urease metallochaperone UreE, N-terminal domain"/>
    <property type="match status" value="2"/>
</dbReference>
<evidence type="ECO:0000256" key="12">
    <source>
        <dbReference type="PROSITE-ProRule" id="PRU00546"/>
    </source>
</evidence>
<dbReference type="PRINTS" id="PR00625">
    <property type="entry name" value="JDOMAIN"/>
</dbReference>
<dbReference type="STRING" id="768670.Calni_0253"/>
<feature type="domain" description="J" evidence="13">
    <location>
        <begin position="4"/>
        <end position="69"/>
    </location>
</feature>
<feature type="binding site" evidence="11">
    <location>
        <position position="198"/>
    </location>
    <ligand>
        <name>Zn(2+)</name>
        <dbReference type="ChEBI" id="CHEBI:29105"/>
        <label>1</label>
    </ligand>
</feature>
<keyword evidence="6 11" id="KW-0346">Stress response</keyword>
<dbReference type="GO" id="GO:0005737">
    <property type="term" value="C:cytoplasm"/>
    <property type="evidence" value="ECO:0007669"/>
    <property type="project" value="UniProtKB-SubCell"/>
</dbReference>
<keyword evidence="16" id="KW-1185">Reference proteome</keyword>
<dbReference type="CDD" id="cd06257">
    <property type="entry name" value="DnaJ"/>
    <property type="match status" value="1"/>
</dbReference>
<feature type="binding site" evidence="11">
    <location>
        <position position="159"/>
    </location>
    <ligand>
        <name>Zn(2+)</name>
        <dbReference type="ChEBI" id="CHEBI:29105"/>
        <label>2</label>
    </ligand>
</feature>
<protein>
    <recommendedName>
        <fullName evidence="10 11">Chaperone protein DnaJ</fullName>
    </recommendedName>
</protein>
<feature type="repeat" description="CXXCXGXG motif" evidence="11">
    <location>
        <begin position="159"/>
        <end position="166"/>
    </location>
</feature>
<feature type="binding site" evidence="11">
    <location>
        <position position="184"/>
    </location>
    <ligand>
        <name>Zn(2+)</name>
        <dbReference type="ChEBI" id="CHEBI:29105"/>
        <label>2</label>
    </ligand>
</feature>
<evidence type="ECO:0000256" key="6">
    <source>
        <dbReference type="ARBA" id="ARBA00023016"/>
    </source>
</evidence>
<sequence length="366" mass="40858">MAKDYYEILGVSRNASDTEIKKAFRQLALKYHPDRNPGNKEAEEKFREINEAYSVLSDPQKRAQYDQYGRVLDNNQGFGGDDFGFSIFEEFFGDTFGSFFGGSTRSRNKPRKGSNIEMEVEIEFEESAKGTKKQIVVPKTVVCKRCGGTGAEPGAIITCPRCNGTGQFVQRQGFFTMATPCPDCRGTGKFVKEHCNECKGEGSVRERKSLEIKIPAGIEDEMILRITGEGNSGINGGPNGDLFVKIKVKKHKFFVRKGRDLHLDLPISFVDAILGKEINIPTLDGSETIKIKPGSQPDDTIVLKGKGFQDVNGYGLGNMVITLKVVLPTHINKKQKELLEEFAKNSDEDTYKKHKSILDRIKEFFS</sequence>
<evidence type="ECO:0000256" key="1">
    <source>
        <dbReference type="ARBA" id="ARBA00022705"/>
    </source>
</evidence>
<dbReference type="PROSITE" id="PS00636">
    <property type="entry name" value="DNAJ_1"/>
    <property type="match status" value="1"/>
</dbReference>
<dbReference type="InterPro" id="IPR002939">
    <property type="entry name" value="DnaJ_C"/>
</dbReference>
<feature type="repeat" description="CXXCXGXG motif" evidence="11">
    <location>
        <begin position="143"/>
        <end position="150"/>
    </location>
</feature>
<dbReference type="PROSITE" id="PS50076">
    <property type="entry name" value="DNAJ_2"/>
    <property type="match status" value="1"/>
</dbReference>
<dbReference type="PANTHER" id="PTHR43096:SF52">
    <property type="entry name" value="DNAJ HOMOLOG 1, MITOCHONDRIAL-RELATED"/>
    <property type="match status" value="1"/>
</dbReference>
<dbReference type="GO" id="GO:0042026">
    <property type="term" value="P:protein refolding"/>
    <property type="evidence" value="ECO:0007669"/>
    <property type="project" value="TreeGrafter"/>
</dbReference>
<evidence type="ECO:0000256" key="8">
    <source>
        <dbReference type="ARBA" id="ARBA00053423"/>
    </source>
</evidence>
<evidence type="ECO:0000256" key="7">
    <source>
        <dbReference type="ARBA" id="ARBA00023186"/>
    </source>
</evidence>
<dbReference type="EMBL" id="CP002347">
    <property type="protein sequence ID" value="ADR18166.1"/>
    <property type="molecule type" value="Genomic_DNA"/>
</dbReference>
<dbReference type="PROSITE" id="PS51188">
    <property type="entry name" value="ZF_CR"/>
    <property type="match status" value="1"/>
</dbReference>
<accession>E4TJK4</accession>
<feature type="binding site" evidence="11">
    <location>
        <position position="146"/>
    </location>
    <ligand>
        <name>Zn(2+)</name>
        <dbReference type="ChEBI" id="CHEBI:29105"/>
        <label>1</label>
    </ligand>
</feature>
<evidence type="ECO:0000259" key="14">
    <source>
        <dbReference type="PROSITE" id="PS51188"/>
    </source>
</evidence>
<dbReference type="GO" id="GO:0008270">
    <property type="term" value="F:zinc ion binding"/>
    <property type="evidence" value="ECO:0007669"/>
    <property type="project" value="UniProtKB-UniRule"/>
</dbReference>
<comment type="subunit">
    <text evidence="11">Homodimer.</text>
</comment>
<dbReference type="Proteomes" id="UP000007039">
    <property type="component" value="Chromosome"/>
</dbReference>
<dbReference type="InterPro" id="IPR001623">
    <property type="entry name" value="DnaJ_domain"/>
</dbReference>
<evidence type="ECO:0000256" key="11">
    <source>
        <dbReference type="HAMAP-Rule" id="MF_01152"/>
    </source>
</evidence>
<keyword evidence="5 11" id="KW-0862">Zinc</keyword>
<comment type="similarity">
    <text evidence="9 11">Belongs to the DnaJ family.</text>
</comment>
<evidence type="ECO:0000256" key="3">
    <source>
        <dbReference type="ARBA" id="ARBA00022737"/>
    </source>
</evidence>
<proteinExistence type="inferred from homology"/>
<dbReference type="Gene3D" id="2.10.230.10">
    <property type="entry name" value="Heat shock protein DnaJ, cysteine-rich domain"/>
    <property type="match status" value="1"/>
</dbReference>
<keyword evidence="4 11" id="KW-0863">Zinc-finger</keyword>
<dbReference type="InterPro" id="IPR012724">
    <property type="entry name" value="DnaJ"/>
</dbReference>
<gene>
    <name evidence="11" type="primary">dnaJ</name>
    <name evidence="15" type="ordered locus">Calni_0253</name>
</gene>
<dbReference type="HOGENOM" id="CLU_017633_0_7_0"/>
<name>E4TJK4_CALNY</name>
<comment type="cofactor">
    <cofactor evidence="11">
        <name>Zn(2+)</name>
        <dbReference type="ChEBI" id="CHEBI:29105"/>
    </cofactor>
    <text evidence="11">Binds 2 Zn(2+) ions per monomer.</text>
</comment>
<dbReference type="HAMAP" id="MF_01152">
    <property type="entry name" value="DnaJ"/>
    <property type="match status" value="1"/>
</dbReference>
<dbReference type="FunFam" id="2.60.260.20:FF:000005">
    <property type="entry name" value="Chaperone protein dnaJ 1, mitochondrial"/>
    <property type="match status" value="1"/>
</dbReference>
<dbReference type="CDD" id="cd10747">
    <property type="entry name" value="DnaJ_C"/>
    <property type="match status" value="1"/>
</dbReference>
<dbReference type="OrthoDB" id="9779889at2"/>
<feature type="binding site" evidence="11">
    <location>
        <position position="162"/>
    </location>
    <ligand>
        <name>Zn(2+)</name>
        <dbReference type="ChEBI" id="CHEBI:29105"/>
        <label>2</label>
    </ligand>
</feature>
<feature type="binding site" evidence="11">
    <location>
        <position position="143"/>
    </location>
    <ligand>
        <name>Zn(2+)</name>
        <dbReference type="ChEBI" id="CHEBI:29105"/>
        <label>1</label>
    </ligand>
</feature>
<dbReference type="PANTHER" id="PTHR43096">
    <property type="entry name" value="DNAJ HOMOLOG 1, MITOCHONDRIAL-RELATED"/>
    <property type="match status" value="1"/>
</dbReference>
<dbReference type="Gene3D" id="1.10.287.110">
    <property type="entry name" value="DnaJ domain"/>
    <property type="match status" value="1"/>
</dbReference>
<dbReference type="CDD" id="cd10719">
    <property type="entry name" value="DnaJ_zf"/>
    <property type="match status" value="1"/>
</dbReference>
<feature type="binding site" evidence="11">
    <location>
        <position position="195"/>
    </location>
    <ligand>
        <name>Zn(2+)</name>
        <dbReference type="ChEBI" id="CHEBI:29105"/>
        <label>1</label>
    </ligand>
</feature>
<keyword evidence="11" id="KW-0963">Cytoplasm</keyword>
<evidence type="ECO:0000256" key="10">
    <source>
        <dbReference type="ARBA" id="ARBA00067609"/>
    </source>
</evidence>
<evidence type="ECO:0000256" key="5">
    <source>
        <dbReference type="ARBA" id="ARBA00022833"/>
    </source>
</evidence>
<dbReference type="GO" id="GO:0005524">
    <property type="term" value="F:ATP binding"/>
    <property type="evidence" value="ECO:0007669"/>
    <property type="project" value="InterPro"/>
</dbReference>
<dbReference type="FunFam" id="2.10.230.10:FF:000002">
    <property type="entry name" value="Molecular chaperone DnaJ"/>
    <property type="match status" value="1"/>
</dbReference>
<dbReference type="InterPro" id="IPR001305">
    <property type="entry name" value="HSP_DnaJ_Cys-rich_dom"/>
</dbReference>
<feature type="repeat" description="CXXCXGXG motif" evidence="11">
    <location>
        <begin position="195"/>
        <end position="202"/>
    </location>
</feature>
<feature type="zinc finger region" description="CR-type" evidence="12">
    <location>
        <begin position="130"/>
        <end position="207"/>
    </location>
</feature>
<evidence type="ECO:0000259" key="13">
    <source>
        <dbReference type="PROSITE" id="PS50076"/>
    </source>
</evidence>
<dbReference type="Pfam" id="PF00226">
    <property type="entry name" value="DnaJ"/>
    <property type="match status" value="1"/>
</dbReference>